<dbReference type="Proteomes" id="UP000276260">
    <property type="component" value="Unassembled WGS sequence"/>
</dbReference>
<sequence>MLCLFRIRPNQRWVRQGDLMSKSRSRRLQKKLYLGEFTEYGFMLSCELGLESEQDFSKLLDQFIALIESRDLVMAGGGDKTQFEAFIWSAHRYGSATQDDIQVISDWFRALPSVDKLQVSELVDANYGVSF</sequence>
<evidence type="ECO:0000313" key="2">
    <source>
        <dbReference type="Proteomes" id="UP000276260"/>
    </source>
</evidence>
<dbReference type="InterPro" id="IPR007416">
    <property type="entry name" value="YggL_50S_bp"/>
</dbReference>
<organism evidence="1 2">
    <name type="scientific">Rheinheimera mesophila</name>
    <dbReference type="NCBI Taxonomy" id="1547515"/>
    <lineage>
        <taxon>Bacteria</taxon>
        <taxon>Pseudomonadati</taxon>
        <taxon>Pseudomonadota</taxon>
        <taxon>Gammaproteobacteria</taxon>
        <taxon>Chromatiales</taxon>
        <taxon>Chromatiaceae</taxon>
        <taxon>Rheinheimera</taxon>
    </lineage>
</organism>
<dbReference type="OrthoDB" id="5768758at2"/>
<dbReference type="PANTHER" id="PTHR38778:SF1">
    <property type="entry name" value="CYTOPLASMIC PROTEIN"/>
    <property type="match status" value="1"/>
</dbReference>
<dbReference type="EMBL" id="RRCF01000001">
    <property type="protein sequence ID" value="RRJ23277.1"/>
    <property type="molecule type" value="Genomic_DNA"/>
</dbReference>
<dbReference type="Pfam" id="PF04320">
    <property type="entry name" value="YggL_50S_bp"/>
    <property type="match status" value="1"/>
</dbReference>
<keyword evidence="2" id="KW-1185">Reference proteome</keyword>
<accession>A0A3P3QPW3</accession>
<dbReference type="PANTHER" id="PTHR38778">
    <property type="entry name" value="CYTOPLASMIC PROTEIN-RELATED"/>
    <property type="match status" value="1"/>
</dbReference>
<proteinExistence type="predicted"/>
<evidence type="ECO:0000313" key="1">
    <source>
        <dbReference type="EMBL" id="RRJ23277.1"/>
    </source>
</evidence>
<protein>
    <submittedName>
        <fullName evidence="1">DUF469 family protein</fullName>
    </submittedName>
</protein>
<dbReference type="GO" id="GO:0005829">
    <property type="term" value="C:cytosol"/>
    <property type="evidence" value="ECO:0007669"/>
    <property type="project" value="TreeGrafter"/>
</dbReference>
<name>A0A3P3QPW3_9GAMM</name>
<dbReference type="AlphaFoldDB" id="A0A3P3QPW3"/>
<comment type="caution">
    <text evidence="1">The sequence shown here is derived from an EMBL/GenBank/DDBJ whole genome shotgun (WGS) entry which is preliminary data.</text>
</comment>
<gene>
    <name evidence="1" type="ORF">EIK76_04105</name>
</gene>
<reference evidence="1 2" key="1">
    <citation type="submission" date="2018-11" db="EMBL/GenBank/DDBJ databases">
        <title>Draft genome analysis of Rheinheimera mesophila isolated from an industrial waste site.</title>
        <authorList>
            <person name="Yu Q."/>
            <person name="Qi Y."/>
            <person name="Zhang H."/>
            <person name="Lu Y."/>
            <person name="Pu J."/>
        </authorList>
    </citation>
    <scope>NUCLEOTIDE SEQUENCE [LARGE SCALE GENOMIC DNA]</scope>
    <source>
        <strain evidence="1 2">IITR13</strain>
    </source>
</reference>